<organism evidence="2 3">
    <name type="scientific">Planotetraspora thailandica</name>
    <dbReference type="NCBI Taxonomy" id="487172"/>
    <lineage>
        <taxon>Bacteria</taxon>
        <taxon>Bacillati</taxon>
        <taxon>Actinomycetota</taxon>
        <taxon>Actinomycetes</taxon>
        <taxon>Streptosporangiales</taxon>
        <taxon>Streptosporangiaceae</taxon>
        <taxon>Planotetraspora</taxon>
    </lineage>
</organism>
<dbReference type="Gene3D" id="3.30.750.24">
    <property type="entry name" value="STAS domain"/>
    <property type="match status" value="1"/>
</dbReference>
<evidence type="ECO:0000259" key="1">
    <source>
        <dbReference type="PROSITE" id="PS50801"/>
    </source>
</evidence>
<evidence type="ECO:0000313" key="3">
    <source>
        <dbReference type="Proteomes" id="UP000605992"/>
    </source>
</evidence>
<reference evidence="2" key="1">
    <citation type="submission" date="2021-01" db="EMBL/GenBank/DDBJ databases">
        <title>Whole genome shotgun sequence of Planotetraspora thailandica NBRC 104271.</title>
        <authorList>
            <person name="Komaki H."/>
            <person name="Tamura T."/>
        </authorList>
    </citation>
    <scope>NUCLEOTIDE SEQUENCE</scope>
    <source>
        <strain evidence="2">NBRC 104271</strain>
    </source>
</reference>
<feature type="domain" description="STAS" evidence="1">
    <location>
        <begin position="29"/>
        <end position="107"/>
    </location>
</feature>
<protein>
    <recommendedName>
        <fullName evidence="1">STAS domain-containing protein</fullName>
    </recommendedName>
</protein>
<gene>
    <name evidence="2" type="ORF">Pth03_74420</name>
</gene>
<dbReference type="Pfam" id="PF13466">
    <property type="entry name" value="STAS_2"/>
    <property type="match status" value="1"/>
</dbReference>
<dbReference type="AlphaFoldDB" id="A0A8J4DEC4"/>
<accession>A0A8J4DEC4</accession>
<dbReference type="RefSeq" id="WP_203949128.1">
    <property type="nucleotide sequence ID" value="NZ_BOOR01000076.1"/>
</dbReference>
<dbReference type="InterPro" id="IPR058548">
    <property type="entry name" value="MlaB-like_STAS"/>
</dbReference>
<dbReference type="SUPFAM" id="SSF52091">
    <property type="entry name" value="SpoIIaa-like"/>
    <property type="match status" value="1"/>
</dbReference>
<name>A0A8J4DEC4_9ACTN</name>
<dbReference type="CDD" id="cd07043">
    <property type="entry name" value="STAS_anti-anti-sigma_factors"/>
    <property type="match status" value="1"/>
</dbReference>
<keyword evidence="3" id="KW-1185">Reference proteome</keyword>
<evidence type="ECO:0000313" key="2">
    <source>
        <dbReference type="EMBL" id="GII59053.1"/>
    </source>
</evidence>
<comment type="caution">
    <text evidence="2">The sequence shown here is derived from an EMBL/GenBank/DDBJ whole genome shotgun (WGS) entry which is preliminary data.</text>
</comment>
<dbReference type="InterPro" id="IPR036513">
    <property type="entry name" value="STAS_dom_sf"/>
</dbReference>
<dbReference type="InterPro" id="IPR002645">
    <property type="entry name" value="STAS_dom"/>
</dbReference>
<sequence length="107" mass="11576">MISLNSGPAPDILYADERLDIRTSGCDQIRVTGEIDVTNSDAMVKALLPALDGRRCPVVDVGGLAFIDLYGLRSLASLSDEQVRLRNVQPNLARMLGLLAWSTFSVS</sequence>
<dbReference type="Proteomes" id="UP000605992">
    <property type="component" value="Unassembled WGS sequence"/>
</dbReference>
<dbReference type="PROSITE" id="PS50801">
    <property type="entry name" value="STAS"/>
    <property type="match status" value="1"/>
</dbReference>
<dbReference type="EMBL" id="BOOR01000076">
    <property type="protein sequence ID" value="GII59053.1"/>
    <property type="molecule type" value="Genomic_DNA"/>
</dbReference>
<proteinExistence type="predicted"/>